<dbReference type="GO" id="GO:0006606">
    <property type="term" value="P:protein import into nucleus"/>
    <property type="evidence" value="ECO:0007669"/>
    <property type="project" value="TreeGrafter"/>
</dbReference>
<sequence>MNKILENNAIKSPIIQKFNKTTKSPIIQKFLSSSPLSPQNIEQLRKNIRQECKLRLKNKRRELFNKSRSDLENLVSNEFQKISINFYNELNSSGLFEETDIKVLQKIEQDTLNEQLEWFNEELTRIVEENENIEDQYSRLNGVVCPLCLSGTLAQCNNAIVCNKCNSCIAQNMQLEDFQSRMDFILEQHQAVCSSMPSFTLVPNEFNSLSLLVMCMTCQNCCSI</sequence>
<protein>
    <recommendedName>
        <fullName evidence="4">RPA-interacting protein C-terminal domain-containing protein</fullName>
    </recommendedName>
</protein>
<dbReference type="InterPro" id="IPR028159">
    <property type="entry name" value="RPA_interact_C_dom"/>
</dbReference>
<evidence type="ECO:0000259" key="4">
    <source>
        <dbReference type="Pfam" id="PF14768"/>
    </source>
</evidence>
<name>A0A8D8LPS0_9HEMI</name>
<dbReference type="PANTHER" id="PTHR31742">
    <property type="entry name" value="RPA-INTERACTING PROTEIN RPAIN"/>
    <property type="match status" value="1"/>
</dbReference>
<dbReference type="EMBL" id="HBUF01545231">
    <property type="protein sequence ID" value="CAG6756637.1"/>
    <property type="molecule type" value="Transcribed_RNA"/>
</dbReference>
<keyword evidence="2" id="KW-0863">Zinc-finger</keyword>
<keyword evidence="3" id="KW-0862">Zinc</keyword>
<feature type="domain" description="RPA-interacting protein C-terminal" evidence="4">
    <location>
        <begin position="144"/>
        <end position="221"/>
    </location>
</feature>
<evidence type="ECO:0000256" key="3">
    <source>
        <dbReference type="ARBA" id="ARBA00022833"/>
    </source>
</evidence>
<reference evidence="5" key="1">
    <citation type="submission" date="2021-05" db="EMBL/GenBank/DDBJ databases">
        <authorList>
            <person name="Alioto T."/>
            <person name="Alioto T."/>
            <person name="Gomez Garrido J."/>
        </authorList>
    </citation>
    <scope>NUCLEOTIDE SEQUENCE</scope>
</reference>
<accession>A0A8D8LPS0</accession>
<dbReference type="GO" id="GO:0005634">
    <property type="term" value="C:nucleus"/>
    <property type="evidence" value="ECO:0007669"/>
    <property type="project" value="TreeGrafter"/>
</dbReference>
<dbReference type="AlphaFoldDB" id="A0A8D8LPS0"/>
<dbReference type="Pfam" id="PF14768">
    <property type="entry name" value="RPA_interact_C"/>
    <property type="match status" value="1"/>
</dbReference>
<evidence type="ECO:0000256" key="2">
    <source>
        <dbReference type="ARBA" id="ARBA00022771"/>
    </source>
</evidence>
<evidence type="ECO:0000313" key="5">
    <source>
        <dbReference type="EMBL" id="CAG6609782.1"/>
    </source>
</evidence>
<dbReference type="EMBL" id="HBUF01201174">
    <property type="protein sequence ID" value="CAG6661942.1"/>
    <property type="molecule type" value="Transcribed_RNA"/>
</dbReference>
<keyword evidence="1" id="KW-0479">Metal-binding</keyword>
<evidence type="ECO:0000256" key="1">
    <source>
        <dbReference type="ARBA" id="ARBA00022723"/>
    </source>
</evidence>
<dbReference type="EMBL" id="HBUF01016088">
    <property type="protein sequence ID" value="CAG6609783.1"/>
    <property type="molecule type" value="Transcribed_RNA"/>
</dbReference>
<dbReference type="EMBL" id="HBUF01016087">
    <property type="protein sequence ID" value="CAG6609782.1"/>
    <property type="molecule type" value="Transcribed_RNA"/>
</dbReference>
<organism evidence="5">
    <name type="scientific">Cacopsylla melanoneura</name>
    <dbReference type="NCBI Taxonomy" id="428564"/>
    <lineage>
        <taxon>Eukaryota</taxon>
        <taxon>Metazoa</taxon>
        <taxon>Ecdysozoa</taxon>
        <taxon>Arthropoda</taxon>
        <taxon>Hexapoda</taxon>
        <taxon>Insecta</taxon>
        <taxon>Pterygota</taxon>
        <taxon>Neoptera</taxon>
        <taxon>Paraneoptera</taxon>
        <taxon>Hemiptera</taxon>
        <taxon>Sternorrhyncha</taxon>
        <taxon>Psylloidea</taxon>
        <taxon>Psyllidae</taxon>
        <taxon>Psyllinae</taxon>
        <taxon>Cacopsylla</taxon>
    </lineage>
</organism>
<dbReference type="InterPro" id="IPR028156">
    <property type="entry name" value="RIP"/>
</dbReference>
<dbReference type="PANTHER" id="PTHR31742:SF1">
    <property type="entry name" value="RPA-INTERACTING PROTEIN"/>
    <property type="match status" value="1"/>
</dbReference>
<proteinExistence type="predicted"/>
<dbReference type="GO" id="GO:0008270">
    <property type="term" value="F:zinc ion binding"/>
    <property type="evidence" value="ECO:0007669"/>
    <property type="project" value="UniProtKB-KW"/>
</dbReference>